<gene>
    <name evidence="6" type="ORF">BMG03_19445</name>
</gene>
<evidence type="ECO:0000313" key="6">
    <source>
        <dbReference type="EMBL" id="AQS50095.1"/>
    </source>
</evidence>
<comment type="subcellular location">
    <subcellularLocation>
        <location evidence="1">Cell membrane</location>
        <topology evidence="1">Multi-pass membrane protein</topology>
    </subcellularLocation>
</comment>
<comment type="similarity">
    <text evidence="2">Belongs to the cytochrome c oxidase subunit 2 family.</text>
</comment>
<sequence length="228" mass="24797">MWGVPFAIVAFAGTLLWRSTLAFDPYRPIEPASEATRVQVVGLDWKWLFIYPGQGIATIGEMAFPASRPLALELTSDTVMQSFMIGALGGQIYAMPGMRTRLHLSADGPGSFAGENMQYNGEGFHTQKFRASAMADADFESWLQAARQVAIPLDQRAYSTLTERGTKDELRAAFPTAVMAGDVVVFSLDDFTLFDNVLARYRGDQAVSPELQPGSALYQPGTSSGGRP</sequence>
<dbReference type="InterPro" id="IPR008972">
    <property type="entry name" value="Cupredoxin"/>
</dbReference>
<feature type="domain" description="Cytochrome oxidase subunit II copper A binding" evidence="5">
    <location>
        <begin position="33"/>
        <end position="145"/>
    </location>
</feature>
<dbReference type="SUPFAM" id="SSF49503">
    <property type="entry name" value="Cupredoxins"/>
    <property type="match status" value="1"/>
</dbReference>
<name>A0ABN4XCJ8_9RHOB</name>
<dbReference type="PANTHER" id="PTHR22888:SF18">
    <property type="entry name" value="CYTOCHROME BO(3) UBIQUINOL OXIDASE SUBUNIT 2"/>
    <property type="match status" value="1"/>
</dbReference>
<dbReference type="PROSITE" id="PS50857">
    <property type="entry name" value="COX2_CUA"/>
    <property type="match status" value="1"/>
</dbReference>
<dbReference type="Proteomes" id="UP000185622">
    <property type="component" value="Plasmid unnamed1"/>
</dbReference>
<dbReference type="PANTHER" id="PTHR22888">
    <property type="entry name" value="CYTOCHROME C OXIDASE, SUBUNIT II"/>
    <property type="match status" value="1"/>
</dbReference>
<dbReference type="InterPro" id="IPR002429">
    <property type="entry name" value="CcO_II-like_C"/>
</dbReference>
<dbReference type="RefSeq" id="WP_075777340.1">
    <property type="nucleotide sequence ID" value="NZ_CP019438.1"/>
</dbReference>
<accession>A0ABN4XCJ8</accession>
<proteinExistence type="inferred from homology"/>
<dbReference type="Gene3D" id="2.60.40.420">
    <property type="entry name" value="Cupredoxins - blue copper proteins"/>
    <property type="match status" value="1"/>
</dbReference>
<keyword evidence="4" id="KW-0472">Membrane</keyword>
<dbReference type="CDD" id="cd04212">
    <property type="entry name" value="CuRO_UO_II"/>
    <property type="match status" value="1"/>
</dbReference>
<protein>
    <recommendedName>
        <fullName evidence="5">Cytochrome oxidase subunit II copper A binding domain-containing protein</fullName>
    </recommendedName>
</protein>
<keyword evidence="7" id="KW-1185">Reference proteome</keyword>
<evidence type="ECO:0000256" key="3">
    <source>
        <dbReference type="ARBA" id="ARBA00022475"/>
    </source>
</evidence>
<keyword evidence="3" id="KW-1003">Cell membrane</keyword>
<keyword evidence="6" id="KW-0614">Plasmid</keyword>
<evidence type="ECO:0000259" key="5">
    <source>
        <dbReference type="PROSITE" id="PS50857"/>
    </source>
</evidence>
<dbReference type="InterPro" id="IPR045187">
    <property type="entry name" value="CcO_II"/>
</dbReference>
<organism evidence="6 7">
    <name type="scientific">Thioclava nitratireducens</name>
    <dbReference type="NCBI Taxonomy" id="1915078"/>
    <lineage>
        <taxon>Bacteria</taxon>
        <taxon>Pseudomonadati</taxon>
        <taxon>Pseudomonadota</taxon>
        <taxon>Alphaproteobacteria</taxon>
        <taxon>Rhodobacterales</taxon>
        <taxon>Paracoccaceae</taxon>
        <taxon>Thioclava</taxon>
    </lineage>
</organism>
<evidence type="ECO:0000256" key="4">
    <source>
        <dbReference type="ARBA" id="ARBA00023136"/>
    </source>
</evidence>
<evidence type="ECO:0000256" key="2">
    <source>
        <dbReference type="ARBA" id="ARBA00007866"/>
    </source>
</evidence>
<evidence type="ECO:0000256" key="1">
    <source>
        <dbReference type="ARBA" id="ARBA00004651"/>
    </source>
</evidence>
<dbReference type="EMBL" id="CP019438">
    <property type="protein sequence ID" value="AQS50095.1"/>
    <property type="molecule type" value="Genomic_DNA"/>
</dbReference>
<dbReference type="InterPro" id="IPR034227">
    <property type="entry name" value="CuRO_UO_II"/>
</dbReference>
<geneLocation type="plasmid" evidence="6 7">
    <name>unnamed1</name>
</geneLocation>
<reference evidence="6 7" key="1">
    <citation type="submission" date="2017-01" db="EMBL/GenBank/DDBJ databases">
        <title>The complete genome sequence of a sulfur-oxidizing marine bacterium Thioclava sp. 25B10_4T.</title>
        <authorList>
            <person name="Liu Y."/>
            <person name="Lai Q."/>
            <person name="Shao Z."/>
        </authorList>
    </citation>
    <scope>NUCLEOTIDE SEQUENCE [LARGE SCALE GENOMIC DNA]</scope>
    <source>
        <strain evidence="6 7">25B10_4</strain>
        <plasmid evidence="6 7">unnamed1</plasmid>
    </source>
</reference>
<evidence type="ECO:0000313" key="7">
    <source>
        <dbReference type="Proteomes" id="UP000185622"/>
    </source>
</evidence>